<dbReference type="AlphaFoldDB" id="A0A4D7CRS6"/>
<name>A0A4D7CRS6_9ENTE</name>
<dbReference type="FunFam" id="3.30.540.10:FF:000003">
    <property type="entry name" value="Inositol-1-monophosphatase"/>
    <property type="match status" value="1"/>
</dbReference>
<dbReference type="KEGG" id="vao:FA707_01460"/>
<feature type="binding site" evidence="5">
    <location>
        <position position="209"/>
    </location>
    <ligand>
        <name>Mg(2+)</name>
        <dbReference type="ChEBI" id="CHEBI:18420"/>
        <label>1</label>
        <note>catalytic</note>
    </ligand>
</feature>
<feature type="binding site" evidence="5">
    <location>
        <position position="87"/>
    </location>
    <ligand>
        <name>Mg(2+)</name>
        <dbReference type="ChEBI" id="CHEBI:18420"/>
        <label>1</label>
        <note>catalytic</note>
    </ligand>
</feature>
<dbReference type="PANTHER" id="PTHR20854">
    <property type="entry name" value="INOSITOL MONOPHOSPHATASE"/>
    <property type="match status" value="1"/>
</dbReference>
<feature type="binding site" evidence="5">
    <location>
        <position position="69"/>
    </location>
    <ligand>
        <name>Mg(2+)</name>
        <dbReference type="ChEBI" id="CHEBI:18420"/>
        <label>1</label>
        <note>catalytic</note>
    </ligand>
</feature>
<dbReference type="InterPro" id="IPR000760">
    <property type="entry name" value="Inositol_monophosphatase-like"/>
</dbReference>
<feature type="binding site" evidence="5">
    <location>
        <position position="89"/>
    </location>
    <ligand>
        <name>Mg(2+)</name>
        <dbReference type="ChEBI" id="CHEBI:18420"/>
        <label>1</label>
        <note>catalytic</note>
    </ligand>
</feature>
<proteinExistence type="predicted"/>
<dbReference type="EMBL" id="CP039712">
    <property type="protein sequence ID" value="QCI85713.1"/>
    <property type="molecule type" value="Genomic_DNA"/>
</dbReference>
<dbReference type="CDD" id="cd01637">
    <property type="entry name" value="IMPase_like"/>
    <property type="match status" value="1"/>
</dbReference>
<dbReference type="Proteomes" id="UP000298615">
    <property type="component" value="Chromosome"/>
</dbReference>
<keyword evidence="7" id="KW-1185">Reference proteome</keyword>
<evidence type="ECO:0000256" key="3">
    <source>
        <dbReference type="ARBA" id="ARBA00022801"/>
    </source>
</evidence>
<comment type="cofactor">
    <cofactor evidence="1 5">
        <name>Mg(2+)</name>
        <dbReference type="ChEBI" id="CHEBI:18420"/>
    </cofactor>
</comment>
<dbReference type="SUPFAM" id="SSF56655">
    <property type="entry name" value="Carbohydrate phosphatase"/>
    <property type="match status" value="1"/>
</dbReference>
<evidence type="ECO:0000256" key="5">
    <source>
        <dbReference type="PIRSR" id="PIRSR600760-2"/>
    </source>
</evidence>
<evidence type="ECO:0000313" key="6">
    <source>
        <dbReference type="EMBL" id="QCI85713.1"/>
    </source>
</evidence>
<dbReference type="GO" id="GO:0007165">
    <property type="term" value="P:signal transduction"/>
    <property type="evidence" value="ECO:0007669"/>
    <property type="project" value="TreeGrafter"/>
</dbReference>
<reference evidence="6 7" key="1">
    <citation type="submission" date="2019-04" db="EMBL/GenBank/DDBJ databases">
        <title>Vagococcus sp. nov., isolated from faeces of yaks (Bos grunniens).</title>
        <authorList>
            <person name="Ge Y."/>
        </authorList>
    </citation>
    <scope>NUCLEOTIDE SEQUENCE [LARGE SCALE GENOMIC DNA]</scope>
    <source>
        <strain evidence="6 7">MN-17</strain>
    </source>
</reference>
<keyword evidence="2 5" id="KW-0479">Metal-binding</keyword>
<dbReference type="Gene3D" id="3.40.190.80">
    <property type="match status" value="1"/>
</dbReference>
<organism evidence="6 7">
    <name type="scientific">Vagococcus zengguangii</name>
    <dbReference type="NCBI Taxonomy" id="2571750"/>
    <lineage>
        <taxon>Bacteria</taxon>
        <taxon>Bacillati</taxon>
        <taxon>Bacillota</taxon>
        <taxon>Bacilli</taxon>
        <taxon>Lactobacillales</taxon>
        <taxon>Enterococcaceae</taxon>
        <taxon>Vagococcus</taxon>
    </lineage>
</organism>
<accession>A0A4D7CRS6</accession>
<evidence type="ECO:0000256" key="4">
    <source>
        <dbReference type="ARBA" id="ARBA00022842"/>
    </source>
</evidence>
<dbReference type="GO" id="GO:0046872">
    <property type="term" value="F:metal ion binding"/>
    <property type="evidence" value="ECO:0007669"/>
    <property type="project" value="UniProtKB-KW"/>
</dbReference>
<evidence type="ECO:0000256" key="1">
    <source>
        <dbReference type="ARBA" id="ARBA00001946"/>
    </source>
</evidence>
<keyword evidence="4 5" id="KW-0460">Magnesium</keyword>
<dbReference type="Pfam" id="PF00459">
    <property type="entry name" value="Inositol_P"/>
    <property type="match status" value="1"/>
</dbReference>
<dbReference type="GO" id="GO:0008934">
    <property type="term" value="F:inositol monophosphate 1-phosphatase activity"/>
    <property type="evidence" value="ECO:0007669"/>
    <property type="project" value="TreeGrafter"/>
</dbReference>
<sequence length="257" mass="29090">MMETNRLSELVKSWLYEAGDRIKQALSQPLEMTEKTDRTDIVTNVDREIEQFFVNKIVEYFPNDRVLGEEGTNRYLEQETERTWIIDPIDGTLNFYKQQDYFCLMLAIEQESGESLGFIYELMRDELLWGGEASGVYLNDVLVKPPANQTLVEGIVSLNSGMLLENTFALQTVAKQAIGVRMVGCAGIGIKEVLLGKQAAYISYLQPWDFAAGRIMAKSLGIVVAEMNGQELTMTQRQAVIFATPATYEEIKKMQEL</sequence>
<evidence type="ECO:0000313" key="7">
    <source>
        <dbReference type="Proteomes" id="UP000298615"/>
    </source>
</evidence>
<dbReference type="RefSeq" id="WP_136952558.1">
    <property type="nucleotide sequence ID" value="NZ_CP039712.1"/>
</dbReference>
<dbReference type="GO" id="GO:0006020">
    <property type="term" value="P:inositol metabolic process"/>
    <property type="evidence" value="ECO:0007669"/>
    <property type="project" value="TreeGrafter"/>
</dbReference>
<protein>
    <submittedName>
        <fullName evidence="6">Inositol monophosphatase family protein</fullName>
    </submittedName>
</protein>
<keyword evidence="3" id="KW-0378">Hydrolase</keyword>
<dbReference type="PROSITE" id="PS00629">
    <property type="entry name" value="IMP_1"/>
    <property type="match status" value="1"/>
</dbReference>
<feature type="binding site" evidence="5">
    <location>
        <position position="90"/>
    </location>
    <ligand>
        <name>Mg(2+)</name>
        <dbReference type="ChEBI" id="CHEBI:18420"/>
        <label>2</label>
    </ligand>
</feature>
<dbReference type="OrthoDB" id="9772456at2"/>
<gene>
    <name evidence="6" type="ORF">FA707_01460</name>
</gene>
<dbReference type="InterPro" id="IPR020583">
    <property type="entry name" value="Inositol_monoP_metal-BS"/>
</dbReference>
<evidence type="ECO:0000256" key="2">
    <source>
        <dbReference type="ARBA" id="ARBA00022723"/>
    </source>
</evidence>
<dbReference type="PANTHER" id="PTHR20854:SF4">
    <property type="entry name" value="INOSITOL-1-MONOPHOSPHATASE-RELATED"/>
    <property type="match status" value="1"/>
</dbReference>
<dbReference type="PRINTS" id="PR00377">
    <property type="entry name" value="IMPHPHTASES"/>
</dbReference>
<dbReference type="Gene3D" id="3.30.540.10">
    <property type="entry name" value="Fructose-1,6-Bisphosphatase, subunit A, domain 1"/>
    <property type="match status" value="1"/>
</dbReference>